<keyword evidence="2" id="KW-1185">Reference proteome</keyword>
<accession>A0ABW0MQY5</accession>
<gene>
    <name evidence="1" type="ORF">ACFPQ5_17345</name>
</gene>
<sequence length="146" mass="16520">MTEQFDKHRWHDNAIHGFRIVEGEHGCGELDLDIDFINEWLPSRDVEHGFLFGVSPSNPVFHEVSDLVISIDYAACSAALQPMAILEIHRKEHVYPNGYQSFAWKIEMAWPANSFLSFCSPGFTQTPRAEPVYSPDQSLAPSQRSG</sequence>
<proteinExistence type="predicted"/>
<comment type="caution">
    <text evidence="1">The sequence shown here is derived from an EMBL/GenBank/DDBJ whole genome shotgun (WGS) entry which is preliminary data.</text>
</comment>
<name>A0ABW0MQY5_9BURK</name>
<evidence type="ECO:0008006" key="3">
    <source>
        <dbReference type="Google" id="ProtNLM"/>
    </source>
</evidence>
<reference evidence="2" key="1">
    <citation type="journal article" date="2019" name="Int. J. Syst. Evol. Microbiol.">
        <title>The Global Catalogue of Microorganisms (GCM) 10K type strain sequencing project: providing services to taxonomists for standard genome sequencing and annotation.</title>
        <authorList>
            <consortium name="The Broad Institute Genomics Platform"/>
            <consortium name="The Broad Institute Genome Sequencing Center for Infectious Disease"/>
            <person name="Wu L."/>
            <person name="Ma J."/>
        </authorList>
    </citation>
    <scope>NUCLEOTIDE SEQUENCE [LARGE SCALE GENOMIC DNA]</scope>
    <source>
        <strain evidence="2">CCUG 43111</strain>
    </source>
</reference>
<evidence type="ECO:0000313" key="1">
    <source>
        <dbReference type="EMBL" id="MFC5479966.1"/>
    </source>
</evidence>
<dbReference type="RefSeq" id="WP_379758425.1">
    <property type="nucleotide sequence ID" value="NZ_JBHSMR010000013.1"/>
</dbReference>
<dbReference type="EMBL" id="JBHSMR010000013">
    <property type="protein sequence ID" value="MFC5479966.1"/>
    <property type="molecule type" value="Genomic_DNA"/>
</dbReference>
<evidence type="ECO:0000313" key="2">
    <source>
        <dbReference type="Proteomes" id="UP001596101"/>
    </source>
</evidence>
<dbReference type="Proteomes" id="UP001596101">
    <property type="component" value="Unassembled WGS sequence"/>
</dbReference>
<protein>
    <recommendedName>
        <fullName evidence="3">Integron gene cassette protein</fullName>
    </recommendedName>
</protein>
<organism evidence="1 2">
    <name type="scientific">Massilia suwonensis</name>
    <dbReference type="NCBI Taxonomy" id="648895"/>
    <lineage>
        <taxon>Bacteria</taxon>
        <taxon>Pseudomonadati</taxon>
        <taxon>Pseudomonadota</taxon>
        <taxon>Betaproteobacteria</taxon>
        <taxon>Burkholderiales</taxon>
        <taxon>Oxalobacteraceae</taxon>
        <taxon>Telluria group</taxon>
        <taxon>Massilia</taxon>
    </lineage>
</organism>